<keyword evidence="1" id="KW-0378">Hydrolase</keyword>
<protein>
    <recommendedName>
        <fullName evidence="2">Fungal lipase-type domain-containing protein</fullName>
    </recommendedName>
</protein>
<sequence length="856" mass="100719">MISSDEDEGFPRGYLILRPEELRPLELLRLLFSKNIEKPRLVNSSETKEPSFRRRWLIFVSLVLLKLLQFLSEPFALFGSALEFSLNFLSHNSFSGFFLRGALAILFTAVLVMHDETELLERLQGVYTYGQPRVGDSTFGEFMEKKLEENDVKYYRFVYNNDIVPRLPYDDKDLMFKHFGTCIYYDRHYQPKLAYENSARIKYVVENHWHMKYLGLDDYWNEYQEKETTQAFMMSTDQDKTVVVAFRGTEPFNSEDWCSDFDITWYELPNIGRIHGALAILFTAVLVMHDETELLERLQGVYTYGQPRVGDSTFGEFMEKKLEENDVKYYRFVYNNDIVPRLPYDDKDLMFKHFGTCIYYDRHYQPKITFTKENKSKSRFPTTPSIPKLHYYPIYPHYTHHKHNNQIDMISSDEDEGFPRGYLILRPEELRPLELLRLLFSNDIEKPRLVNSSETREPSFRRRWHIFVSVVLLKLLQFLSEPFALFGSALEFSLNFLSHNSFSGFFLRGEVVMPKTTSENYLSFIGHLDRRISLDKTKSREDGDLYYMLHCPLCLQSLPMKTRLYQEKETTQAFMMSTDQDKTVVVAFRGTEPFNSEDWCSDFDITWYELPNIGRIHGGFMKALGLQNNCSWPKKPLPNPNRLSPLAYYSIRDSLKALIAHDEQTKFVLTGHSLGGALAILFTAVLVMHDETELLERLQGVYTYGQPRVGDSTFGEFMEKKLEENDVKYYRFVYNNDIVPRLPYDDKDLMFKHFGTCIYYDRHYQPKILRDESDENYFSLWGIIKRMHNAVLEFIRSFTITREKGSEFEEGWLLKLARALGIILPGISNHTPQDYVNVTRLSPSFVFQIHRDVAIT</sequence>
<dbReference type="Gene3D" id="3.40.50.1820">
    <property type="entry name" value="alpha/beta hydrolase"/>
    <property type="match status" value="4"/>
</dbReference>
<feature type="domain" description="Fungal lipase-type" evidence="2">
    <location>
        <begin position="95"/>
        <end position="170"/>
    </location>
</feature>
<reference evidence="3 4" key="1">
    <citation type="submission" date="2020-02" db="EMBL/GenBank/DDBJ databases">
        <authorList>
            <person name="Ma Q."/>
            <person name="Huang Y."/>
            <person name="Song X."/>
            <person name="Pei D."/>
        </authorList>
    </citation>
    <scope>NUCLEOTIDE SEQUENCE [LARGE SCALE GENOMIC DNA]</scope>
    <source>
        <strain evidence="3">Sxm20200214</strain>
        <tissue evidence="3">Leaf</tissue>
    </source>
</reference>
<name>A0A8X7R1U3_BRACI</name>
<dbReference type="GO" id="GO:0006629">
    <property type="term" value="P:lipid metabolic process"/>
    <property type="evidence" value="ECO:0007669"/>
    <property type="project" value="InterPro"/>
</dbReference>
<dbReference type="SUPFAM" id="SSF53474">
    <property type="entry name" value="alpha/beta-Hydrolases"/>
    <property type="match status" value="3"/>
</dbReference>
<dbReference type="EMBL" id="JAAMPC010000012">
    <property type="protein sequence ID" value="KAG2278103.1"/>
    <property type="molecule type" value="Genomic_DNA"/>
</dbReference>
<dbReference type="InterPro" id="IPR029058">
    <property type="entry name" value="AB_hydrolase_fold"/>
</dbReference>
<comment type="caution">
    <text evidence="3">The sequence shown here is derived from an EMBL/GenBank/DDBJ whole genome shotgun (WGS) entry which is preliminary data.</text>
</comment>
<evidence type="ECO:0000259" key="2">
    <source>
        <dbReference type="Pfam" id="PF01764"/>
    </source>
</evidence>
<feature type="domain" description="Fungal lipase-type" evidence="2">
    <location>
        <begin position="276"/>
        <end position="345"/>
    </location>
</feature>
<dbReference type="CDD" id="cd00519">
    <property type="entry name" value="Lipase_3"/>
    <property type="match status" value="3"/>
</dbReference>
<dbReference type="GO" id="GO:0004806">
    <property type="term" value="F:triacylglycerol lipase activity"/>
    <property type="evidence" value="ECO:0007669"/>
    <property type="project" value="InterPro"/>
</dbReference>
<keyword evidence="4" id="KW-1185">Reference proteome</keyword>
<evidence type="ECO:0000256" key="1">
    <source>
        <dbReference type="ARBA" id="ARBA00022801"/>
    </source>
</evidence>
<dbReference type="InterPro" id="IPR044819">
    <property type="entry name" value="OBL-like"/>
</dbReference>
<feature type="domain" description="Fungal lipase-type" evidence="2">
    <location>
        <begin position="585"/>
        <end position="745"/>
    </location>
</feature>
<dbReference type="InterPro" id="IPR002921">
    <property type="entry name" value="Fungal_lipase-type"/>
</dbReference>
<dbReference type="PANTHER" id="PTHR46086:SF17">
    <property type="entry name" value="ALPHA_BETA-HYDROLASES SUPERFAMILY PROTEIN"/>
    <property type="match status" value="1"/>
</dbReference>
<accession>A0A8X7R1U3</accession>
<dbReference type="OrthoDB" id="438440at2759"/>
<gene>
    <name evidence="3" type="ORF">Bca52824_060658</name>
</gene>
<dbReference type="PANTHER" id="PTHR46086">
    <property type="entry name" value="ALPHA/BETA-HYDROLASES SUPERFAMILY PROTEIN"/>
    <property type="match status" value="1"/>
</dbReference>
<organism evidence="3 4">
    <name type="scientific">Brassica carinata</name>
    <name type="common">Ethiopian mustard</name>
    <name type="synonym">Abyssinian cabbage</name>
    <dbReference type="NCBI Taxonomy" id="52824"/>
    <lineage>
        <taxon>Eukaryota</taxon>
        <taxon>Viridiplantae</taxon>
        <taxon>Streptophyta</taxon>
        <taxon>Embryophyta</taxon>
        <taxon>Tracheophyta</taxon>
        <taxon>Spermatophyta</taxon>
        <taxon>Magnoliopsida</taxon>
        <taxon>eudicotyledons</taxon>
        <taxon>Gunneridae</taxon>
        <taxon>Pentapetalae</taxon>
        <taxon>rosids</taxon>
        <taxon>malvids</taxon>
        <taxon>Brassicales</taxon>
        <taxon>Brassicaceae</taxon>
        <taxon>Brassiceae</taxon>
        <taxon>Brassica</taxon>
    </lineage>
</organism>
<evidence type="ECO:0000313" key="3">
    <source>
        <dbReference type="EMBL" id="KAG2278103.1"/>
    </source>
</evidence>
<dbReference type="Pfam" id="PF01764">
    <property type="entry name" value="Lipase_3"/>
    <property type="match status" value="3"/>
</dbReference>
<dbReference type="Proteomes" id="UP000886595">
    <property type="component" value="Unassembled WGS sequence"/>
</dbReference>
<evidence type="ECO:0000313" key="4">
    <source>
        <dbReference type="Proteomes" id="UP000886595"/>
    </source>
</evidence>
<proteinExistence type="predicted"/>
<dbReference type="AlphaFoldDB" id="A0A8X7R1U3"/>